<dbReference type="OrthoDB" id="1367482at2"/>
<dbReference type="AlphaFoldDB" id="A0A1M6C7Z5"/>
<protein>
    <submittedName>
        <fullName evidence="1">Uncharacterized protein</fullName>
    </submittedName>
</protein>
<organism evidence="1 2">
    <name type="scientific">Flavobacterium haoranii</name>
    <dbReference type="NCBI Taxonomy" id="683124"/>
    <lineage>
        <taxon>Bacteria</taxon>
        <taxon>Pseudomonadati</taxon>
        <taxon>Bacteroidota</taxon>
        <taxon>Flavobacteriia</taxon>
        <taxon>Flavobacteriales</taxon>
        <taxon>Flavobacteriaceae</taxon>
        <taxon>Flavobacterium</taxon>
    </lineage>
</organism>
<accession>A0A1M6C7Z5</accession>
<dbReference type="Proteomes" id="UP000184232">
    <property type="component" value="Unassembled WGS sequence"/>
</dbReference>
<evidence type="ECO:0000313" key="2">
    <source>
        <dbReference type="Proteomes" id="UP000184232"/>
    </source>
</evidence>
<gene>
    <name evidence="1" type="ORF">SAMN05444337_0305</name>
</gene>
<sequence>MNDIGIFLKRWIGVNADRPKVKKSNRFKAKNEHIALNFSGSIPDCPQENNPALLGYLVLQ</sequence>
<evidence type="ECO:0000313" key="1">
    <source>
        <dbReference type="EMBL" id="SHI57119.1"/>
    </source>
</evidence>
<keyword evidence="2" id="KW-1185">Reference proteome</keyword>
<dbReference type="EMBL" id="FQZH01000001">
    <property type="protein sequence ID" value="SHI57119.1"/>
    <property type="molecule type" value="Genomic_DNA"/>
</dbReference>
<name>A0A1M6C7Z5_9FLAO</name>
<reference evidence="2" key="1">
    <citation type="submission" date="2016-11" db="EMBL/GenBank/DDBJ databases">
        <authorList>
            <person name="Varghese N."/>
            <person name="Submissions S."/>
        </authorList>
    </citation>
    <scope>NUCLEOTIDE SEQUENCE [LARGE SCALE GENOMIC DNA]</scope>
    <source>
        <strain evidence="2">DSM 22807</strain>
    </source>
</reference>
<dbReference type="RefSeq" id="WP_072780844.1">
    <property type="nucleotide sequence ID" value="NZ_CP045292.1"/>
</dbReference>
<dbReference type="STRING" id="683124.SAMN05444337_0305"/>
<proteinExistence type="predicted"/>